<accession>A0ACC0XBY6</accession>
<sequence>MESPSQLYGILLNIRFW</sequence>
<protein>
    <submittedName>
        <fullName evidence="1">Uncharacterized protein</fullName>
    </submittedName>
</protein>
<name>A0ACC0XBY6_9ROSI</name>
<evidence type="ECO:0000313" key="2">
    <source>
        <dbReference type="Proteomes" id="UP001163603"/>
    </source>
</evidence>
<proteinExistence type="predicted"/>
<evidence type="ECO:0000313" key="1">
    <source>
        <dbReference type="EMBL" id="KAJ0013999.1"/>
    </source>
</evidence>
<comment type="caution">
    <text evidence="1">The sequence shown here is derived from an EMBL/GenBank/DDBJ whole genome shotgun (WGS) entry which is preliminary data.</text>
</comment>
<dbReference type="Proteomes" id="UP001163603">
    <property type="component" value="Chromosome 13"/>
</dbReference>
<keyword evidence="2" id="KW-1185">Reference proteome</keyword>
<gene>
    <name evidence="1" type="ORF">Pint_21821</name>
</gene>
<reference evidence="2" key="1">
    <citation type="journal article" date="2023" name="G3 (Bethesda)">
        <title>Genome assembly and association tests identify interacting loci associated with vigor, precocity, and sex in interspecific pistachio rootstocks.</title>
        <authorList>
            <person name="Palmer W."/>
            <person name="Jacygrad E."/>
            <person name="Sagayaradj S."/>
            <person name="Cavanaugh K."/>
            <person name="Han R."/>
            <person name="Bertier L."/>
            <person name="Beede B."/>
            <person name="Kafkas S."/>
            <person name="Golino D."/>
            <person name="Preece J."/>
            <person name="Michelmore R."/>
        </authorList>
    </citation>
    <scope>NUCLEOTIDE SEQUENCE [LARGE SCALE GENOMIC DNA]</scope>
</reference>
<dbReference type="EMBL" id="CM047748">
    <property type="protein sequence ID" value="KAJ0013999.1"/>
    <property type="molecule type" value="Genomic_DNA"/>
</dbReference>
<organism evidence="1 2">
    <name type="scientific">Pistacia integerrima</name>
    <dbReference type="NCBI Taxonomy" id="434235"/>
    <lineage>
        <taxon>Eukaryota</taxon>
        <taxon>Viridiplantae</taxon>
        <taxon>Streptophyta</taxon>
        <taxon>Embryophyta</taxon>
        <taxon>Tracheophyta</taxon>
        <taxon>Spermatophyta</taxon>
        <taxon>Magnoliopsida</taxon>
        <taxon>eudicotyledons</taxon>
        <taxon>Gunneridae</taxon>
        <taxon>Pentapetalae</taxon>
        <taxon>rosids</taxon>
        <taxon>malvids</taxon>
        <taxon>Sapindales</taxon>
        <taxon>Anacardiaceae</taxon>
        <taxon>Pistacia</taxon>
    </lineage>
</organism>